<evidence type="ECO:0000313" key="2">
    <source>
        <dbReference type="Proteomes" id="UP000533306"/>
    </source>
</evidence>
<proteinExistence type="predicted"/>
<organism evidence="1 2">
    <name type="scientific">Aquamicrobium lusatiense</name>
    <dbReference type="NCBI Taxonomy" id="89772"/>
    <lineage>
        <taxon>Bacteria</taxon>
        <taxon>Pseudomonadati</taxon>
        <taxon>Pseudomonadota</taxon>
        <taxon>Alphaproteobacteria</taxon>
        <taxon>Hyphomicrobiales</taxon>
        <taxon>Phyllobacteriaceae</taxon>
        <taxon>Aquamicrobium</taxon>
    </lineage>
</organism>
<dbReference type="AlphaFoldDB" id="A0A7W9VXI4"/>
<accession>A0A7W9VXI4</accession>
<dbReference type="RefSeq" id="WP_183832382.1">
    <property type="nucleotide sequence ID" value="NZ_JACHEU010000004.1"/>
</dbReference>
<keyword evidence="2" id="KW-1185">Reference proteome</keyword>
<evidence type="ECO:0000313" key="1">
    <source>
        <dbReference type="EMBL" id="MBB6014207.1"/>
    </source>
</evidence>
<dbReference type="EMBL" id="JACHEU010000004">
    <property type="protein sequence ID" value="MBB6014207.1"/>
    <property type="molecule type" value="Genomic_DNA"/>
</dbReference>
<gene>
    <name evidence="1" type="ORF">HNR59_003601</name>
</gene>
<reference evidence="1 2" key="1">
    <citation type="submission" date="2020-08" db="EMBL/GenBank/DDBJ databases">
        <title>Genomic Encyclopedia of Type Strains, Phase IV (KMG-IV): sequencing the most valuable type-strain genomes for metagenomic binning, comparative biology and taxonomic classification.</title>
        <authorList>
            <person name="Goeker M."/>
        </authorList>
    </citation>
    <scope>NUCLEOTIDE SEQUENCE [LARGE SCALE GENOMIC DNA]</scope>
    <source>
        <strain evidence="1 2">DSM 11099</strain>
    </source>
</reference>
<comment type="caution">
    <text evidence="1">The sequence shown here is derived from an EMBL/GenBank/DDBJ whole genome shotgun (WGS) entry which is preliminary data.</text>
</comment>
<protein>
    <submittedName>
        <fullName evidence="1">Uncharacterized protein</fullName>
    </submittedName>
</protein>
<dbReference type="Proteomes" id="UP000533306">
    <property type="component" value="Unassembled WGS sequence"/>
</dbReference>
<name>A0A7W9VXI4_9HYPH</name>
<sequence length="71" mass="8286">MNLDFRVLQERLVVEKANFFDPSFHFHPDTLCDLRSQYICAEILESRREDGVREAMPSEAGRPLRRVLGHA</sequence>